<protein>
    <recommendedName>
        <fullName evidence="6">ATPase AAA-type core domain-containing protein</fullName>
    </recommendedName>
</protein>
<evidence type="ECO:0000259" key="2">
    <source>
        <dbReference type="Pfam" id="PF00004"/>
    </source>
</evidence>
<feature type="compositionally biased region" description="Polar residues" evidence="1">
    <location>
        <begin position="1045"/>
        <end position="1069"/>
    </location>
</feature>
<evidence type="ECO:0008006" key="6">
    <source>
        <dbReference type="Google" id="ProtNLM"/>
    </source>
</evidence>
<feature type="compositionally biased region" description="Low complexity" evidence="1">
    <location>
        <begin position="1175"/>
        <end position="1186"/>
    </location>
</feature>
<dbReference type="SUPFAM" id="SSF52540">
    <property type="entry name" value="P-loop containing nucleoside triphosphate hydrolases"/>
    <property type="match status" value="1"/>
</dbReference>
<evidence type="ECO:0000256" key="1">
    <source>
        <dbReference type="SAM" id="MobiDB-lite"/>
    </source>
</evidence>
<feature type="region of interest" description="Disordered" evidence="1">
    <location>
        <begin position="1040"/>
        <end position="1069"/>
    </location>
</feature>
<feature type="compositionally biased region" description="Polar residues" evidence="1">
    <location>
        <begin position="1113"/>
        <end position="1136"/>
    </location>
</feature>
<feature type="compositionally biased region" description="Low complexity" evidence="1">
    <location>
        <begin position="1236"/>
        <end position="1253"/>
    </location>
</feature>
<reference evidence="4" key="1">
    <citation type="submission" date="2023-06" db="EMBL/GenBank/DDBJ databases">
        <authorList>
            <person name="Noh H."/>
        </authorList>
    </citation>
    <scope>NUCLEOTIDE SEQUENCE</scope>
    <source>
        <strain evidence="4">DUCC20226</strain>
    </source>
</reference>
<feature type="region of interest" description="Disordered" evidence="1">
    <location>
        <begin position="1113"/>
        <end position="1253"/>
    </location>
</feature>
<proteinExistence type="predicted"/>
<evidence type="ECO:0000313" key="4">
    <source>
        <dbReference type="EMBL" id="KAK2599691.1"/>
    </source>
</evidence>
<dbReference type="Proteomes" id="UP001265746">
    <property type="component" value="Unassembled WGS sequence"/>
</dbReference>
<organism evidence="4 5">
    <name type="scientific">Phomopsis amygdali</name>
    <name type="common">Fusicoccum amygdali</name>
    <dbReference type="NCBI Taxonomy" id="1214568"/>
    <lineage>
        <taxon>Eukaryota</taxon>
        <taxon>Fungi</taxon>
        <taxon>Dikarya</taxon>
        <taxon>Ascomycota</taxon>
        <taxon>Pezizomycotina</taxon>
        <taxon>Sordariomycetes</taxon>
        <taxon>Sordariomycetidae</taxon>
        <taxon>Diaporthales</taxon>
        <taxon>Diaporthaceae</taxon>
        <taxon>Diaporthe</taxon>
    </lineage>
</organism>
<feature type="compositionally biased region" description="Polar residues" evidence="1">
    <location>
        <begin position="1225"/>
        <end position="1235"/>
    </location>
</feature>
<dbReference type="Pfam" id="PF00004">
    <property type="entry name" value="AAA"/>
    <property type="match status" value="1"/>
</dbReference>
<feature type="domain" description="ATPase AAA-type core" evidence="2">
    <location>
        <begin position="818"/>
        <end position="912"/>
    </location>
</feature>
<feature type="compositionally biased region" description="Low complexity" evidence="1">
    <location>
        <begin position="1205"/>
        <end position="1224"/>
    </location>
</feature>
<feature type="region of interest" description="Disordered" evidence="1">
    <location>
        <begin position="27"/>
        <end position="79"/>
    </location>
</feature>
<dbReference type="GO" id="GO:0005524">
    <property type="term" value="F:ATP binding"/>
    <property type="evidence" value="ECO:0007669"/>
    <property type="project" value="InterPro"/>
</dbReference>
<keyword evidence="5" id="KW-1185">Reference proteome</keyword>
<dbReference type="Gene3D" id="3.40.50.300">
    <property type="entry name" value="P-loop containing nucleotide triphosphate hydrolases"/>
    <property type="match status" value="1"/>
</dbReference>
<dbReference type="InterPro" id="IPR056599">
    <property type="entry name" value="AAA_lid_fung"/>
</dbReference>
<evidence type="ECO:0000313" key="5">
    <source>
        <dbReference type="Proteomes" id="UP001265746"/>
    </source>
</evidence>
<feature type="compositionally biased region" description="Basic and acidic residues" evidence="1">
    <location>
        <begin position="179"/>
        <end position="200"/>
    </location>
</feature>
<dbReference type="EMBL" id="JAUJFL010000007">
    <property type="protein sequence ID" value="KAK2599691.1"/>
    <property type="molecule type" value="Genomic_DNA"/>
</dbReference>
<feature type="compositionally biased region" description="Basic and acidic residues" evidence="1">
    <location>
        <begin position="434"/>
        <end position="474"/>
    </location>
</feature>
<dbReference type="PANTHER" id="PTHR46411:SF2">
    <property type="entry name" value="AAA+ ATPASE DOMAIN-CONTAINING PROTEIN"/>
    <property type="match status" value="1"/>
</dbReference>
<gene>
    <name evidence="4" type="ORF">N8I77_011424</name>
</gene>
<comment type="caution">
    <text evidence="4">The sequence shown here is derived from an EMBL/GenBank/DDBJ whole genome shotgun (WGS) entry which is preliminary data.</text>
</comment>
<dbReference type="AlphaFoldDB" id="A0AAD9VYM3"/>
<dbReference type="Pfam" id="PF23232">
    <property type="entry name" value="AAA_lid_13"/>
    <property type="match status" value="1"/>
</dbReference>
<dbReference type="InterPro" id="IPR027417">
    <property type="entry name" value="P-loop_NTPase"/>
</dbReference>
<feature type="region of interest" description="Disordered" evidence="1">
    <location>
        <begin position="179"/>
        <end position="206"/>
    </location>
</feature>
<dbReference type="InterPro" id="IPR003959">
    <property type="entry name" value="ATPase_AAA_core"/>
</dbReference>
<feature type="domain" description="AAA+ ATPase lid" evidence="3">
    <location>
        <begin position="941"/>
        <end position="1025"/>
    </location>
</feature>
<name>A0AAD9VYM3_PHOAM</name>
<feature type="region of interest" description="Disordered" evidence="1">
    <location>
        <begin position="418"/>
        <end position="498"/>
    </location>
</feature>
<sequence length="1253" mass="141511">MRMDVPNQVATSEVGLEAETLVHAGNTKLGAPAGDSDAAFTSKLESSIPGSSCEDGDDGAEASSHGKDEKQVGEASPLMDDRSRVWSKIKKLQDELVKIEAGAREQQMLENVESRWNKELERVGGDAERQNWAKFQEMKAQSFVKDTTAFAFSREWVHEREDSFFWEMMEREEFDKQLTQRRKQWEEKNGVTQPKGEDSPNPRLPQSVVPFRVPLPTFMDPLSDEALFNTTPGAQGYDAQERTLRNQIHEIVRGKHSLFLQWKRAGQNRPPKAPDAKLENIWPRPLISYVQWPFFKFDSPLSAFSSEEKQHLFALDMLDGEPDMNATRASRSFMKSKSPDDGSKVPTAIPELDQGFVPERIRLNGPQFTQTFKLLALEGFGTITYAPHQIVLLQPYRPLVYHEKSIRDRFNELKKKFEISDDDEATPRTGSTEGSEHPDAVQGDAEHEASKDPNESVHTSQKSEMDAEPGHRDNTATQDGGTEGPKQESKDSPDETEFPLAHSKTAMEYLGCLIDFYDATVSIRRKYIQGTECRKIHFRDLWYLFNPGDEVVRRDGRQVYRVIEVVNPTHRASSSRNYFFDFDDKDTSRNFQVSLRQDLIKRGKKFVQAACMKLENTFYSGPTADGEEVESQVVIDFETALSSDRNFDEQSVPPIKSLLADADDGDSTSSVDLDDLMCSGWCCDGDFVCKDNVVDERRKEDYINSLIPETYSKLPSVAVYPRDLGDTTGENALTDGEFLLMTYRVFAFVLRTRKWAKLDLTYMEDAAEDDAERNENDSIPQPAFEQLVLPEGHKTIVLSLISQHYRNRDSGRHSIEHSDIFCGGDLGSTAREVEQALDLNFNLANRWGCILLLDEADVFLASRTETDFERNGLVAVFLRVLEYYAGILFLTTNRVGVIDEAFRSRIHISLYYPPLGFDETQAVFKLNLTLIQYRFNNDKRNIKIDQDEIIDFALEYFKINEKARWNGRQIRNACQTALALAEFKAQGGSHQKVLQPDAEVRLAVDHFKTVSKAYLEFTKYLKQLYGIHEDARAKELGLRARETNRQPQAQPTQQPSFGGNPYNNAPLNPIQTAYTQSYQPASMTGPVQMNPIHVQQPNQQVLYYANPSQIPQSGNFMSPGLPSQVSTSPNPQQNQDFVGMQFQPAQRDTNQQAQSWRGQASPLGTSTLPQTPSPQAQQQYQAQAQQNLGTAHLGSNMPAGPPFQAPQSMPLQQPMQQQQQQSAPTWYQNMGVQNLQSAAGQGQSGPSPQEGTR</sequence>
<feature type="compositionally biased region" description="Polar residues" evidence="1">
    <location>
        <begin position="1143"/>
        <end position="1174"/>
    </location>
</feature>
<dbReference type="PANTHER" id="PTHR46411">
    <property type="entry name" value="FAMILY ATPASE, PUTATIVE-RELATED"/>
    <property type="match status" value="1"/>
</dbReference>
<feature type="region of interest" description="Disordered" evidence="1">
    <location>
        <begin position="329"/>
        <end position="351"/>
    </location>
</feature>
<accession>A0AAD9VYM3</accession>
<evidence type="ECO:0000259" key="3">
    <source>
        <dbReference type="Pfam" id="PF23232"/>
    </source>
</evidence>
<dbReference type="GO" id="GO:0016887">
    <property type="term" value="F:ATP hydrolysis activity"/>
    <property type="evidence" value="ECO:0007669"/>
    <property type="project" value="InterPro"/>
</dbReference>